<dbReference type="EnsemblMetazoa" id="ACHR007423-RA">
    <property type="protein sequence ID" value="ACHR007423-PA"/>
    <property type="gene ID" value="ACHR007423"/>
</dbReference>
<dbReference type="STRING" id="43041.A0A182K9I6"/>
<feature type="domain" description="Protein MMS22-like N-terminal" evidence="11">
    <location>
        <begin position="176"/>
        <end position="517"/>
    </location>
</feature>
<evidence type="ECO:0000256" key="9">
    <source>
        <dbReference type="ARBA" id="ARBA00023242"/>
    </source>
</evidence>
<dbReference type="GO" id="GO:0006325">
    <property type="term" value="P:chromatin organization"/>
    <property type="evidence" value="ECO:0007669"/>
    <property type="project" value="UniProtKB-KW"/>
</dbReference>
<dbReference type="VEuPathDB" id="VectorBase:ACHR007423"/>
<organism evidence="13 14">
    <name type="scientific">Anopheles christyi</name>
    <dbReference type="NCBI Taxonomy" id="43041"/>
    <lineage>
        <taxon>Eukaryota</taxon>
        <taxon>Metazoa</taxon>
        <taxon>Ecdysozoa</taxon>
        <taxon>Arthropoda</taxon>
        <taxon>Hexapoda</taxon>
        <taxon>Insecta</taxon>
        <taxon>Pterygota</taxon>
        <taxon>Neoptera</taxon>
        <taxon>Endopterygota</taxon>
        <taxon>Diptera</taxon>
        <taxon>Nematocera</taxon>
        <taxon>Culicoidea</taxon>
        <taxon>Culicidae</taxon>
        <taxon>Anophelinae</taxon>
        <taxon>Anopheles</taxon>
    </lineage>
</organism>
<dbReference type="Proteomes" id="UP000075881">
    <property type="component" value="Unassembled WGS sequence"/>
</dbReference>
<comment type="subcellular location">
    <subcellularLocation>
        <location evidence="2">Chromosome</location>
    </subcellularLocation>
    <subcellularLocation>
        <location evidence="1">Nucleus</location>
    </subcellularLocation>
</comment>
<dbReference type="InterPro" id="IPR029425">
    <property type="entry name" value="MMS22L_N"/>
</dbReference>
<name>A0A182K9I6_9DIPT</name>
<evidence type="ECO:0000256" key="8">
    <source>
        <dbReference type="ARBA" id="ARBA00023204"/>
    </source>
</evidence>
<keyword evidence="8" id="KW-0234">DNA repair</keyword>
<evidence type="ECO:0000313" key="14">
    <source>
        <dbReference type="Proteomes" id="UP000075881"/>
    </source>
</evidence>
<keyword evidence="7" id="KW-0156">Chromatin regulator</keyword>
<comment type="similarity">
    <text evidence="3">Belongs to the MMS22 family. MMS22L subfamily.</text>
</comment>
<keyword evidence="9" id="KW-0539">Nucleus</keyword>
<feature type="domain" description="MMS22-like C-terminal" evidence="12">
    <location>
        <begin position="699"/>
        <end position="1059"/>
    </location>
</feature>
<dbReference type="InterPro" id="IPR042320">
    <property type="entry name" value="MMS22-like"/>
</dbReference>
<dbReference type="InterPro" id="IPR029424">
    <property type="entry name" value="MMS22L_C"/>
</dbReference>
<keyword evidence="6" id="KW-0227">DNA damage</keyword>
<evidence type="ECO:0000256" key="5">
    <source>
        <dbReference type="ARBA" id="ARBA00022454"/>
    </source>
</evidence>
<dbReference type="GO" id="GO:0000724">
    <property type="term" value="P:double-strand break repair via homologous recombination"/>
    <property type="evidence" value="ECO:0007669"/>
    <property type="project" value="InterPro"/>
</dbReference>
<evidence type="ECO:0000256" key="4">
    <source>
        <dbReference type="ARBA" id="ARBA00021061"/>
    </source>
</evidence>
<accession>A0A182K9I6</accession>
<evidence type="ECO:0000256" key="2">
    <source>
        <dbReference type="ARBA" id="ARBA00004286"/>
    </source>
</evidence>
<keyword evidence="14" id="KW-1185">Reference proteome</keyword>
<evidence type="ECO:0000259" key="12">
    <source>
        <dbReference type="Pfam" id="PF14911"/>
    </source>
</evidence>
<evidence type="ECO:0000256" key="7">
    <source>
        <dbReference type="ARBA" id="ARBA00022853"/>
    </source>
</evidence>
<evidence type="ECO:0000256" key="3">
    <source>
        <dbReference type="ARBA" id="ARBA00006585"/>
    </source>
</evidence>
<sequence>TSDWSVYSRQEQLEIFAKDGGLSFGLSSETSTMISIFGVEVYQLYDLLVFDLSKNARERIQKLKLLQNATSRCIRIQRLEITRFLRLVLGKATSMKGTTLCESISNILNCLPKLMEPLLMYGWNSVFDREYCGYEIYHGVLEWRWLILLLTREMKECNEICNTESLKGFNKRSSFKAFEKLYRALMIDMLELAFHQFRINAIEDIIVETPFQCNCVKLMWLGMMVLADTNEEQINFWTCLNECIPSVLKERKDCYLFKIWLQNALAQFYGQKVLVEGTEQPITKLPHNYIVIDDTVKEFLKADNTEQQVRVFLILLKPIITGLWPVRYETVIFLWDYFSVRLNSSFHMNSDSLEVLGCVSRSIDGFIKQAALLASTTSEQNNLDPKMNSFNMFLILLSSMIRHCTTKALKTKVQIIFNRIFLKLGPKKYENMTEQAIYNLGLLLLTMISATSFEEDYSRVSKQMQLVRLIGGPTNLPIDATIKRIVVATQAHMGLLVLFSNSCFDKTLHIVTFLENFEMAYQKYGSRLQPAMEVIAEGTSLIYNKAVSKGSIAHGEKKLIGPWILKYLRHGTSDRWHKVLDAISNCLRSSFSFGDDEFLTAVNQHVMPFVKEQFSKKIVAPACIADIAARMTINSLSNHVSNGQISSMFSTYANCTTAHSDQVLLYLKVIGESRKMLSVIEEKAIIRLWLKMGFYYDRENLLNLTRVVHNFDEFKALCEIPEYEMFESKAIPIELFFRFVGKRYREADNVVQMEMKKKLHSIFQHFDKWILNPNGIIRQRILAVLVLALKECAQVFYIKSNSTCLYHLAFQHFFLPFSVLTDRNVQLDFVEDIAKIWHKVMDVLARMEYNSDPMIGDNVHNMFIKWVPQFAKLANAENAVRPLMLFFCGRNEELVLFAMPRFVMTYVDLQRCLPKSNALQVMQLLHRLIRSLLNRKDYGKIVLFIRTTGLSVMQHAFMCNDTFPTRNIAMELLHDLLASTEGPSNMVKQEMRNVFASFTRKYLSLSAESYFTFMCRLADRNPNCIRSILDLVRSEVIQAEKIRGQGTDVFLRNALHRLEVAGEANNTNNQGKSFN</sequence>
<dbReference type="PANTHER" id="PTHR28547:SF1">
    <property type="entry name" value="PROTEIN MMS22-LIKE"/>
    <property type="match status" value="1"/>
</dbReference>
<evidence type="ECO:0000259" key="11">
    <source>
        <dbReference type="Pfam" id="PF14910"/>
    </source>
</evidence>
<reference evidence="13" key="2">
    <citation type="submission" date="2020-05" db="UniProtKB">
        <authorList>
            <consortium name="EnsemblMetazoa"/>
        </authorList>
    </citation>
    <scope>IDENTIFICATION</scope>
    <source>
        <strain evidence="13">ACHKN1017</strain>
    </source>
</reference>
<evidence type="ECO:0000313" key="13">
    <source>
        <dbReference type="EnsemblMetazoa" id="ACHR007423-PA"/>
    </source>
</evidence>
<dbReference type="GO" id="GO:0043596">
    <property type="term" value="C:nuclear replication fork"/>
    <property type="evidence" value="ECO:0007669"/>
    <property type="project" value="TreeGrafter"/>
</dbReference>
<dbReference type="AlphaFoldDB" id="A0A182K9I6"/>
<evidence type="ECO:0000256" key="10">
    <source>
        <dbReference type="ARBA" id="ARBA00033326"/>
    </source>
</evidence>
<dbReference type="GO" id="GO:0031297">
    <property type="term" value="P:replication fork processing"/>
    <property type="evidence" value="ECO:0007669"/>
    <property type="project" value="InterPro"/>
</dbReference>
<dbReference type="Pfam" id="PF14910">
    <property type="entry name" value="MMS22L_N"/>
    <property type="match status" value="1"/>
</dbReference>
<dbReference type="PANTHER" id="PTHR28547">
    <property type="entry name" value="PROTEIN MMS22-LIKE"/>
    <property type="match status" value="1"/>
</dbReference>
<dbReference type="Pfam" id="PF14911">
    <property type="entry name" value="MMS22L_C"/>
    <property type="match status" value="1"/>
</dbReference>
<evidence type="ECO:0000256" key="1">
    <source>
        <dbReference type="ARBA" id="ARBA00004123"/>
    </source>
</evidence>
<reference evidence="14" key="1">
    <citation type="submission" date="2013-03" db="EMBL/GenBank/DDBJ databases">
        <title>The Genome Sequence of Anopheles christyi ACHKN1017.</title>
        <authorList>
            <consortium name="The Broad Institute Genomics Platform"/>
            <person name="Neafsey D.E."/>
            <person name="Besansky N."/>
            <person name="Walker B."/>
            <person name="Young S.K."/>
            <person name="Zeng Q."/>
            <person name="Gargeya S."/>
            <person name="Fitzgerald M."/>
            <person name="Haas B."/>
            <person name="Abouelleil A."/>
            <person name="Allen A.W."/>
            <person name="Alvarado L."/>
            <person name="Arachchi H.M."/>
            <person name="Berlin A.M."/>
            <person name="Chapman S.B."/>
            <person name="Gainer-Dewar J."/>
            <person name="Goldberg J."/>
            <person name="Griggs A."/>
            <person name="Gujja S."/>
            <person name="Hansen M."/>
            <person name="Howarth C."/>
            <person name="Imamovic A."/>
            <person name="Ireland A."/>
            <person name="Larimer J."/>
            <person name="McCowan C."/>
            <person name="Murphy C."/>
            <person name="Pearson M."/>
            <person name="Poon T.W."/>
            <person name="Priest M."/>
            <person name="Roberts A."/>
            <person name="Saif S."/>
            <person name="Shea T."/>
            <person name="Sisk P."/>
            <person name="Sykes S."/>
            <person name="Wortman J."/>
            <person name="Nusbaum C."/>
            <person name="Birren B."/>
        </authorList>
    </citation>
    <scope>NUCLEOTIDE SEQUENCE [LARGE SCALE GENOMIC DNA]</scope>
    <source>
        <strain evidence="14">ACHKN1017</strain>
    </source>
</reference>
<proteinExistence type="inferred from homology"/>
<keyword evidence="5" id="KW-0158">Chromosome</keyword>
<evidence type="ECO:0000256" key="6">
    <source>
        <dbReference type="ARBA" id="ARBA00022763"/>
    </source>
</evidence>
<protein>
    <recommendedName>
        <fullName evidence="4">Protein MMS22-like</fullName>
    </recommendedName>
    <alternativeName>
        <fullName evidence="10">Methyl methanesulfonate-sensitivity protein 22-like</fullName>
    </alternativeName>
</protein>